<keyword evidence="2" id="KW-1185">Reference proteome</keyword>
<gene>
    <name evidence="1" type="ORF">GCM10007971_36300</name>
</gene>
<dbReference type="RefSeq" id="WP_188859424.1">
    <property type="nucleotide sequence ID" value="NZ_BMOS01000045.1"/>
</dbReference>
<accession>A0A917Y4D6</accession>
<protein>
    <submittedName>
        <fullName evidence="1">Uncharacterized protein</fullName>
    </submittedName>
</protein>
<evidence type="ECO:0000313" key="2">
    <source>
        <dbReference type="Proteomes" id="UP000624041"/>
    </source>
</evidence>
<dbReference type="EMBL" id="BMOS01000045">
    <property type="protein sequence ID" value="GGN66386.1"/>
    <property type="molecule type" value="Genomic_DNA"/>
</dbReference>
<sequence length="102" mass="12290">MNLAHLEHTKEEFIKTANSQERKGILKYGKPLEPMDDYDWLDMEFEELVDAVKYNRAAKRKLLTEKNEREFVIERIRTITERCDYQAKMEINHWLDVLEGTE</sequence>
<name>A0A917Y4D6_9BACI</name>
<dbReference type="AlphaFoldDB" id="A0A917Y4D6"/>
<comment type="caution">
    <text evidence="1">The sequence shown here is derived from an EMBL/GenBank/DDBJ whole genome shotgun (WGS) entry which is preliminary data.</text>
</comment>
<reference evidence="1" key="1">
    <citation type="journal article" date="2014" name="Int. J. Syst. Evol. Microbiol.">
        <title>Complete genome sequence of Corynebacterium casei LMG S-19264T (=DSM 44701T), isolated from a smear-ripened cheese.</title>
        <authorList>
            <consortium name="US DOE Joint Genome Institute (JGI-PGF)"/>
            <person name="Walter F."/>
            <person name="Albersmeier A."/>
            <person name="Kalinowski J."/>
            <person name="Ruckert C."/>
        </authorList>
    </citation>
    <scope>NUCLEOTIDE SEQUENCE</scope>
    <source>
        <strain evidence="1">JCM 17251</strain>
    </source>
</reference>
<reference evidence="1" key="2">
    <citation type="submission" date="2020-09" db="EMBL/GenBank/DDBJ databases">
        <authorList>
            <person name="Sun Q."/>
            <person name="Ohkuma M."/>
        </authorList>
    </citation>
    <scope>NUCLEOTIDE SEQUENCE</scope>
    <source>
        <strain evidence="1">JCM 17251</strain>
    </source>
</reference>
<proteinExistence type="predicted"/>
<evidence type="ECO:0000313" key="1">
    <source>
        <dbReference type="EMBL" id="GGN66386.1"/>
    </source>
</evidence>
<dbReference type="Proteomes" id="UP000624041">
    <property type="component" value="Unassembled WGS sequence"/>
</dbReference>
<organism evidence="1 2">
    <name type="scientific">Oceanobacillus indicireducens</name>
    <dbReference type="NCBI Taxonomy" id="1004261"/>
    <lineage>
        <taxon>Bacteria</taxon>
        <taxon>Bacillati</taxon>
        <taxon>Bacillota</taxon>
        <taxon>Bacilli</taxon>
        <taxon>Bacillales</taxon>
        <taxon>Bacillaceae</taxon>
        <taxon>Oceanobacillus</taxon>
    </lineage>
</organism>